<dbReference type="GO" id="GO:0005634">
    <property type="term" value="C:nucleus"/>
    <property type="evidence" value="ECO:0007669"/>
    <property type="project" value="TreeGrafter"/>
</dbReference>
<feature type="domain" description="RRM" evidence="4">
    <location>
        <begin position="7"/>
        <end position="85"/>
    </location>
</feature>
<feature type="compositionally biased region" description="Gly residues" evidence="3">
    <location>
        <begin position="247"/>
        <end position="258"/>
    </location>
</feature>
<gene>
    <name evidence="6" type="ORF">RJ641_028133</name>
</gene>
<feature type="region of interest" description="Disordered" evidence="3">
    <location>
        <begin position="215"/>
        <end position="288"/>
    </location>
</feature>
<dbReference type="SUPFAM" id="SSF54928">
    <property type="entry name" value="RNA-binding domain, RBD"/>
    <property type="match status" value="1"/>
</dbReference>
<feature type="compositionally biased region" description="Gly residues" evidence="3">
    <location>
        <begin position="138"/>
        <end position="152"/>
    </location>
</feature>
<comment type="caution">
    <text evidence="6">The sequence shown here is derived from an EMBL/GenBank/DDBJ whole genome shotgun (WGS) entry which is preliminary data.</text>
</comment>
<evidence type="ECO:0000256" key="3">
    <source>
        <dbReference type="SAM" id="MobiDB-lite"/>
    </source>
</evidence>
<dbReference type="InterPro" id="IPR000504">
    <property type="entry name" value="RRM_dom"/>
</dbReference>
<evidence type="ECO:0000256" key="2">
    <source>
        <dbReference type="PROSITE-ProRule" id="PRU00176"/>
    </source>
</evidence>
<keyword evidence="1" id="KW-0863">Zinc-finger</keyword>
<feature type="region of interest" description="Disordered" evidence="3">
    <location>
        <begin position="188"/>
        <end position="207"/>
    </location>
</feature>
<protein>
    <submittedName>
        <fullName evidence="6">Zinc finger, CCHC-type</fullName>
    </submittedName>
</protein>
<dbReference type="Gene3D" id="3.30.70.330">
    <property type="match status" value="1"/>
</dbReference>
<evidence type="ECO:0000259" key="4">
    <source>
        <dbReference type="PROSITE" id="PS50102"/>
    </source>
</evidence>
<dbReference type="EMBL" id="JBAMMX010000004">
    <property type="protein sequence ID" value="KAK6942756.1"/>
    <property type="molecule type" value="Genomic_DNA"/>
</dbReference>
<dbReference type="GO" id="GO:0003729">
    <property type="term" value="F:mRNA binding"/>
    <property type="evidence" value="ECO:0007669"/>
    <property type="project" value="TreeGrafter"/>
</dbReference>
<dbReference type="Gene3D" id="4.10.60.10">
    <property type="entry name" value="Zinc finger, CCHC-type"/>
    <property type="match status" value="1"/>
</dbReference>
<keyword evidence="2" id="KW-0694">RNA-binding</keyword>
<dbReference type="InterPro" id="IPR012677">
    <property type="entry name" value="Nucleotide-bd_a/b_plait_sf"/>
</dbReference>
<feature type="region of interest" description="Disordered" evidence="3">
    <location>
        <begin position="137"/>
        <end position="178"/>
    </location>
</feature>
<dbReference type="Pfam" id="PF00076">
    <property type="entry name" value="RRM_1"/>
    <property type="match status" value="1"/>
</dbReference>
<dbReference type="InterPro" id="IPR001878">
    <property type="entry name" value="Znf_CCHC"/>
</dbReference>
<evidence type="ECO:0000313" key="7">
    <source>
        <dbReference type="Proteomes" id="UP001370490"/>
    </source>
</evidence>
<feature type="domain" description="CCHC-type" evidence="5">
    <location>
        <begin position="120"/>
        <end position="133"/>
    </location>
</feature>
<name>A0AAN8W6K1_9MAGN</name>
<dbReference type="InterPro" id="IPR035979">
    <property type="entry name" value="RBD_domain_sf"/>
</dbReference>
<dbReference type="Pfam" id="PF00098">
    <property type="entry name" value="zf-CCHC"/>
    <property type="match status" value="1"/>
</dbReference>
<dbReference type="GO" id="GO:0008270">
    <property type="term" value="F:zinc ion binding"/>
    <property type="evidence" value="ECO:0007669"/>
    <property type="project" value="UniProtKB-KW"/>
</dbReference>
<dbReference type="PANTHER" id="PTHR48031:SF2">
    <property type="entry name" value="RNA-BINDING PROTEIN 4"/>
    <property type="match status" value="1"/>
</dbReference>
<dbReference type="AlphaFoldDB" id="A0AAN8W6K1"/>
<proteinExistence type="predicted"/>
<feature type="compositionally biased region" description="Basic and acidic residues" evidence="3">
    <location>
        <begin position="261"/>
        <end position="288"/>
    </location>
</feature>
<dbReference type="PROSITE" id="PS50158">
    <property type="entry name" value="ZF_CCHC"/>
    <property type="match status" value="1"/>
</dbReference>
<dbReference type="SUPFAM" id="SSF57756">
    <property type="entry name" value="Retrovirus zinc finger-like domains"/>
    <property type="match status" value="1"/>
</dbReference>
<evidence type="ECO:0000256" key="1">
    <source>
        <dbReference type="PROSITE-ProRule" id="PRU00047"/>
    </source>
</evidence>
<dbReference type="SMART" id="SM00343">
    <property type="entry name" value="ZnF_C2HC"/>
    <property type="match status" value="1"/>
</dbReference>
<keyword evidence="1" id="KW-0862">Zinc</keyword>
<keyword evidence="7" id="KW-1185">Reference proteome</keyword>
<evidence type="ECO:0000313" key="6">
    <source>
        <dbReference type="EMBL" id="KAK6942756.1"/>
    </source>
</evidence>
<feature type="compositionally biased region" description="Basic and acidic residues" evidence="3">
    <location>
        <begin position="220"/>
        <end position="246"/>
    </location>
</feature>
<reference evidence="6 7" key="1">
    <citation type="submission" date="2023-12" db="EMBL/GenBank/DDBJ databases">
        <title>A high-quality genome assembly for Dillenia turbinata (Dilleniales).</title>
        <authorList>
            <person name="Chanderbali A."/>
        </authorList>
    </citation>
    <scope>NUCLEOTIDE SEQUENCE [LARGE SCALE GENOMIC DNA]</scope>
    <source>
        <strain evidence="6">LSX21</strain>
        <tissue evidence="6">Leaf</tissue>
    </source>
</reference>
<dbReference type="Proteomes" id="UP001370490">
    <property type="component" value="Unassembled WGS sequence"/>
</dbReference>
<feature type="compositionally biased region" description="Basic and acidic residues" evidence="3">
    <location>
        <begin position="96"/>
        <end position="115"/>
    </location>
</feature>
<dbReference type="PANTHER" id="PTHR48031">
    <property type="entry name" value="SRA STEM-LOOP-INTERACTING RNA-BINDING PROTEIN, MITOCHONDRIAL"/>
    <property type="match status" value="1"/>
</dbReference>
<keyword evidence="1" id="KW-0479">Metal-binding</keyword>
<organism evidence="6 7">
    <name type="scientific">Dillenia turbinata</name>
    <dbReference type="NCBI Taxonomy" id="194707"/>
    <lineage>
        <taxon>Eukaryota</taxon>
        <taxon>Viridiplantae</taxon>
        <taxon>Streptophyta</taxon>
        <taxon>Embryophyta</taxon>
        <taxon>Tracheophyta</taxon>
        <taxon>Spermatophyta</taxon>
        <taxon>Magnoliopsida</taxon>
        <taxon>eudicotyledons</taxon>
        <taxon>Gunneridae</taxon>
        <taxon>Pentapetalae</taxon>
        <taxon>Dilleniales</taxon>
        <taxon>Dilleniaceae</taxon>
        <taxon>Dillenia</taxon>
    </lineage>
</organism>
<dbReference type="PROSITE" id="PS50102">
    <property type="entry name" value="RRM"/>
    <property type="match status" value="1"/>
</dbReference>
<dbReference type="InterPro" id="IPR036875">
    <property type="entry name" value="Znf_CCHC_sf"/>
</dbReference>
<feature type="region of interest" description="Disordered" evidence="3">
    <location>
        <begin position="83"/>
        <end position="115"/>
    </location>
</feature>
<evidence type="ECO:0000259" key="5">
    <source>
        <dbReference type="PROSITE" id="PS50158"/>
    </source>
</evidence>
<accession>A0AAN8W6K1</accession>
<sequence length="288" mass="32347">MAGREDNRIFVGGLAWNTTERHLDDAFRRYGKILECLVMVERDTGRSRGFGFITFADRRAMDDAIREMHGRELDGRTISVNRAQPKMAGDDPDYGYSRDHTSGGRGGYRGDDRSGGRSECFKCGRLGHFARECHSVVGGDGVSGRTGGGSSEGGRFSSQSRFNGSGGGTGGFSDHYGANRYEDRYDMGRYGDRDRIDGKDDRYDNRGRYENERFLPAGDRFSDGRYMDRIPHNGFDKGRDYQRDGGPRGAGDRYGSGGPARFDRGSYRDRVGPYDRPRREGRPSYDRY</sequence>
<dbReference type="SMART" id="SM00360">
    <property type="entry name" value="RRM"/>
    <property type="match status" value="1"/>
</dbReference>
<dbReference type="FunFam" id="3.30.70.330:FF:000367">
    <property type="entry name" value="glycine-rich RNA-binding protein RZ1C"/>
    <property type="match status" value="1"/>
</dbReference>